<proteinExistence type="predicted"/>
<name>A0A7M7JX01_VARDE</name>
<dbReference type="EnsemblMetazoa" id="XM_022798153">
    <property type="protein sequence ID" value="XP_022653888"/>
    <property type="gene ID" value="LOC111247350"/>
</dbReference>
<dbReference type="KEGG" id="vde:111247350"/>
<dbReference type="GeneID" id="111247350"/>
<accession>A0A7M7JX01</accession>
<dbReference type="RefSeq" id="XP_022653888.1">
    <property type="nucleotide sequence ID" value="XM_022798153.1"/>
</dbReference>
<sequence>MTSAELRYKNETIPTILLDFRSQQILSFLASVAGKELGDNDIIISCSQLFTRYILLTIRTNPTGPSYFLSQGIASSTALELLSLRGNNGPCLVLKMQYRFANMLPLIFLISVTFPAGPTGNLPAVEASFLNSAKYLRELLLTPEVTECLKSVPEEDVDEYFELLSAAQFRCDRRNVAFEACLELLRRSQHMSPKMRNVDRTINVPCPKID</sequence>
<dbReference type="Proteomes" id="UP000594260">
    <property type="component" value="Unplaced"/>
</dbReference>
<organism evidence="1 2">
    <name type="scientific">Varroa destructor</name>
    <name type="common">Honeybee mite</name>
    <dbReference type="NCBI Taxonomy" id="109461"/>
    <lineage>
        <taxon>Eukaryota</taxon>
        <taxon>Metazoa</taxon>
        <taxon>Ecdysozoa</taxon>
        <taxon>Arthropoda</taxon>
        <taxon>Chelicerata</taxon>
        <taxon>Arachnida</taxon>
        <taxon>Acari</taxon>
        <taxon>Parasitiformes</taxon>
        <taxon>Mesostigmata</taxon>
        <taxon>Gamasina</taxon>
        <taxon>Dermanyssoidea</taxon>
        <taxon>Varroidae</taxon>
        <taxon>Varroa</taxon>
    </lineage>
</organism>
<evidence type="ECO:0000313" key="2">
    <source>
        <dbReference type="Proteomes" id="UP000594260"/>
    </source>
</evidence>
<keyword evidence="2" id="KW-1185">Reference proteome</keyword>
<reference evidence="1" key="1">
    <citation type="submission" date="2021-01" db="UniProtKB">
        <authorList>
            <consortium name="EnsemblMetazoa"/>
        </authorList>
    </citation>
    <scope>IDENTIFICATION</scope>
</reference>
<protein>
    <submittedName>
        <fullName evidence="1">Uncharacterized protein</fullName>
    </submittedName>
</protein>
<dbReference type="InParanoid" id="A0A7M7JX01"/>
<evidence type="ECO:0000313" key="1">
    <source>
        <dbReference type="EnsemblMetazoa" id="XP_022653888"/>
    </source>
</evidence>
<dbReference type="AlphaFoldDB" id="A0A7M7JX01"/>